<dbReference type="Proteomes" id="UP000218263">
    <property type="component" value="Chromosome"/>
</dbReference>
<evidence type="ECO:0000313" key="7">
    <source>
        <dbReference type="Proteomes" id="UP000218263"/>
    </source>
</evidence>
<dbReference type="PANTHER" id="PTHR32309:SF31">
    <property type="entry name" value="CAPSULAR EXOPOLYSACCHARIDE FAMILY"/>
    <property type="match status" value="1"/>
</dbReference>
<keyword evidence="4" id="KW-1133">Transmembrane helix</keyword>
<reference evidence="6 7" key="1">
    <citation type="submission" date="2015-12" db="EMBL/GenBank/DDBJ databases">
        <title>Genome sequence of Mucilaginibacter gotjawali.</title>
        <authorList>
            <person name="Lee J.S."/>
            <person name="Lee K.C."/>
            <person name="Kim K.K."/>
            <person name="Lee B.W."/>
        </authorList>
    </citation>
    <scope>NUCLEOTIDE SEQUENCE [LARGE SCALE GENOMIC DNA]</scope>
    <source>
        <strain evidence="6 7">SA3-7</strain>
    </source>
</reference>
<evidence type="ECO:0000256" key="3">
    <source>
        <dbReference type="ARBA" id="ARBA00022692"/>
    </source>
</evidence>
<dbReference type="InterPro" id="IPR050445">
    <property type="entry name" value="Bact_polysacc_biosynth/exp"/>
</dbReference>
<dbReference type="InterPro" id="IPR003856">
    <property type="entry name" value="LPS_length_determ_N"/>
</dbReference>
<comment type="subcellular location">
    <subcellularLocation>
        <location evidence="1">Cell membrane</location>
        <topology evidence="1">Multi-pass membrane protein</topology>
    </subcellularLocation>
</comment>
<dbReference type="Pfam" id="PF02706">
    <property type="entry name" value="Wzz"/>
    <property type="match status" value="1"/>
</dbReference>
<keyword evidence="2" id="KW-1003">Cell membrane</keyword>
<dbReference type="PANTHER" id="PTHR32309">
    <property type="entry name" value="TYROSINE-PROTEIN KINASE"/>
    <property type="match status" value="1"/>
</dbReference>
<evidence type="ECO:0000256" key="2">
    <source>
        <dbReference type="ARBA" id="ARBA00022475"/>
    </source>
</evidence>
<keyword evidence="5" id="KW-0472">Membrane</keyword>
<evidence type="ECO:0000256" key="1">
    <source>
        <dbReference type="ARBA" id="ARBA00004651"/>
    </source>
</evidence>
<evidence type="ECO:0000256" key="4">
    <source>
        <dbReference type="ARBA" id="ARBA00022989"/>
    </source>
</evidence>
<dbReference type="GO" id="GO:0005886">
    <property type="term" value="C:plasma membrane"/>
    <property type="evidence" value="ECO:0007669"/>
    <property type="project" value="UniProtKB-SubCell"/>
</dbReference>
<dbReference type="RefSeq" id="WP_096354184.1">
    <property type="nucleotide sequence ID" value="NZ_AP017313.1"/>
</dbReference>
<dbReference type="EMBL" id="AP017313">
    <property type="protein sequence ID" value="BAU55747.1"/>
    <property type="molecule type" value="Genomic_DNA"/>
</dbReference>
<dbReference type="AlphaFoldDB" id="A0A0X8X4W8"/>
<gene>
    <name evidence="6" type="ORF">MgSA37_03939</name>
</gene>
<name>A0A0X8X4W8_9SPHI</name>
<evidence type="ECO:0000313" key="6">
    <source>
        <dbReference type="EMBL" id="BAU55747.1"/>
    </source>
</evidence>
<keyword evidence="7" id="KW-1185">Reference proteome</keyword>
<organism evidence="6 7">
    <name type="scientific">Mucilaginibacter gotjawali</name>
    <dbReference type="NCBI Taxonomy" id="1550579"/>
    <lineage>
        <taxon>Bacteria</taxon>
        <taxon>Pseudomonadati</taxon>
        <taxon>Bacteroidota</taxon>
        <taxon>Sphingobacteriia</taxon>
        <taxon>Sphingobacteriales</taxon>
        <taxon>Sphingobacteriaceae</taxon>
        <taxon>Mucilaginibacter</taxon>
    </lineage>
</organism>
<accession>A0A0X8X4W8</accession>
<dbReference type="OrthoDB" id="745212at2"/>
<keyword evidence="3" id="KW-0812">Transmembrane</keyword>
<proteinExistence type="predicted"/>
<dbReference type="KEGG" id="mgot:MgSA37_03939"/>
<evidence type="ECO:0000256" key="5">
    <source>
        <dbReference type="ARBA" id="ARBA00023136"/>
    </source>
</evidence>
<protein>
    <submittedName>
        <fullName evidence="6">Chain length determinant protein</fullName>
    </submittedName>
</protein>
<sequence length="359" mass="40103">MNQGDQEKKINNSHEISVKDILMNIHSAIRFLKSKWLVILICAILGGATGLIYSIFKKPQYRAVYTFVLEENEKGGLGQYANLASIAGIDLGSGGGDIFQGENILELYKSRTMIETALLSTAVFNGKTQKLIDRYVEFNKLRKKWDEKAQLKGINFNGDPAHFNRQQDSIIIDLVLKFNNEVLSVVKPDKKLSIIEVNVFSHDELFAKEFADNIVSTVNSFYVQTKTKKLLQNVGVMQKQADSVKSVLNKSISGVAEAVDASPNANPLMSVLRTSSQKKQVDVQASTAIYAELVKNLELSKIQLRKETPLIQAIDMPLLPLFVSKLGKIKAIIIGFILAMFLSACWLLFKKLLASFKWK</sequence>